<dbReference type="VEuPathDB" id="FungiDB:FUN_014172"/>
<protein>
    <recommendedName>
        <fullName evidence="3">Reverse transcriptase domain-containing protein</fullName>
    </recommendedName>
</protein>
<accession>A0A2N1MTU3</accession>
<reference evidence="1 2" key="2">
    <citation type="submission" date="2017-10" db="EMBL/GenBank/DDBJ databases">
        <title>Extensive intraspecific genome diversity in a model arbuscular mycorrhizal fungus.</title>
        <authorList>
            <person name="Chen E.C.H."/>
            <person name="Morin E."/>
            <person name="Baudet D."/>
            <person name="Noel J."/>
            <person name="Ndikumana S."/>
            <person name="Charron P."/>
            <person name="St-Onge C."/>
            <person name="Giorgi J."/>
            <person name="Grigoriev I.V."/>
            <person name="Roux C."/>
            <person name="Martin F.M."/>
            <person name="Corradi N."/>
        </authorList>
    </citation>
    <scope>NUCLEOTIDE SEQUENCE [LARGE SCALE GENOMIC DNA]</scope>
    <source>
        <strain evidence="1 2">C2</strain>
    </source>
</reference>
<evidence type="ECO:0000313" key="2">
    <source>
        <dbReference type="Proteomes" id="UP000233469"/>
    </source>
</evidence>
<evidence type="ECO:0000313" key="1">
    <source>
        <dbReference type="EMBL" id="PKK65027.1"/>
    </source>
</evidence>
<reference evidence="1 2" key="1">
    <citation type="submission" date="2016-04" db="EMBL/GenBank/DDBJ databases">
        <title>Genome analyses suggest a sexual origin of heterokaryosis in a supposedly ancient asexual fungus.</title>
        <authorList>
            <person name="Ropars J."/>
            <person name="Sedzielewska K."/>
            <person name="Noel J."/>
            <person name="Charron P."/>
            <person name="Farinelli L."/>
            <person name="Marton T."/>
            <person name="Kruger M."/>
            <person name="Pelin A."/>
            <person name="Brachmann A."/>
            <person name="Corradi N."/>
        </authorList>
    </citation>
    <scope>NUCLEOTIDE SEQUENCE [LARGE SCALE GENOMIC DNA]</scope>
    <source>
        <strain evidence="1 2">C2</strain>
    </source>
</reference>
<name>A0A2N1MTU3_9GLOM</name>
<gene>
    <name evidence="1" type="ORF">RhiirC2_786706</name>
</gene>
<proteinExistence type="predicted"/>
<dbReference type="EMBL" id="LLXL01001337">
    <property type="protein sequence ID" value="PKK65027.1"/>
    <property type="molecule type" value="Genomic_DNA"/>
</dbReference>
<dbReference type="VEuPathDB" id="FungiDB:RhiirA1_403941"/>
<dbReference type="Proteomes" id="UP000233469">
    <property type="component" value="Unassembled WGS sequence"/>
</dbReference>
<organism evidence="1 2">
    <name type="scientific">Rhizophagus irregularis</name>
    <dbReference type="NCBI Taxonomy" id="588596"/>
    <lineage>
        <taxon>Eukaryota</taxon>
        <taxon>Fungi</taxon>
        <taxon>Fungi incertae sedis</taxon>
        <taxon>Mucoromycota</taxon>
        <taxon>Glomeromycotina</taxon>
        <taxon>Glomeromycetes</taxon>
        <taxon>Glomerales</taxon>
        <taxon>Glomeraceae</taxon>
        <taxon>Rhizophagus</taxon>
    </lineage>
</organism>
<evidence type="ECO:0008006" key="3">
    <source>
        <dbReference type="Google" id="ProtNLM"/>
    </source>
</evidence>
<sequence>MFKAINHSNSPGIEYTSKIPRSCYFPRLTNFDDEDNYIQETLSHKVLGYLDDTTWLAQDLSNLKENLKIAHDFYQLANIHINKDKTILLANKYAKKILRDDSNLNTTLSHIDIEFGSIIKVPLLLVNHKATQILEVYFNPNDLHKTNKKYLFAHLNSINNKSIMFLDNIIMKDHTFLEDYKDIKKNLIHKSGKIPCWYQFLKDNITINNQGRLYFDLDRPIIQNPSAPCPAIPLADPITLYHPKKSQQ</sequence>
<dbReference type="VEuPathDB" id="FungiDB:RhiirFUN_023447"/>
<dbReference type="AlphaFoldDB" id="A0A2N1MTU3"/>
<comment type="caution">
    <text evidence="1">The sequence shown here is derived from an EMBL/GenBank/DDBJ whole genome shotgun (WGS) entry which is preliminary data.</text>
</comment>